<dbReference type="RefSeq" id="WP_336544168.1">
    <property type="nucleotide sequence ID" value="NZ_JBBBDM010000001.1"/>
</dbReference>
<dbReference type="Gene3D" id="1.10.443.10">
    <property type="entry name" value="Intergrase catalytic core"/>
    <property type="match status" value="1"/>
</dbReference>
<comment type="caution">
    <text evidence="8">The sequence shown here is derived from an EMBL/GenBank/DDBJ whole genome shotgun (WGS) entry which is preliminary data.</text>
</comment>
<keyword evidence="9" id="KW-1185">Reference proteome</keyword>
<dbReference type="PROSITE" id="PS51898">
    <property type="entry name" value="TYR_RECOMBINASE"/>
    <property type="match status" value="1"/>
</dbReference>
<dbReference type="InterPro" id="IPR013762">
    <property type="entry name" value="Integrase-like_cat_sf"/>
</dbReference>
<feature type="domain" description="Tyr recombinase" evidence="6">
    <location>
        <begin position="185"/>
        <end position="398"/>
    </location>
</feature>
<dbReference type="PANTHER" id="PTHR30349">
    <property type="entry name" value="PHAGE INTEGRASE-RELATED"/>
    <property type="match status" value="1"/>
</dbReference>
<dbReference type="EMBL" id="JBBBDM010000001">
    <property type="protein sequence ID" value="MEI5685458.1"/>
    <property type="molecule type" value="Genomic_DNA"/>
</dbReference>
<evidence type="ECO:0000259" key="7">
    <source>
        <dbReference type="PROSITE" id="PS51900"/>
    </source>
</evidence>
<evidence type="ECO:0000259" key="6">
    <source>
        <dbReference type="PROSITE" id="PS51898"/>
    </source>
</evidence>
<protein>
    <submittedName>
        <fullName evidence="8">Tyrosine-type recombinase/integrase</fullName>
    </submittedName>
</protein>
<name>A0ABU8GX18_9SPHN</name>
<dbReference type="InterPro" id="IPR044068">
    <property type="entry name" value="CB"/>
</dbReference>
<feature type="domain" description="Core-binding (CB)" evidence="7">
    <location>
        <begin position="81"/>
        <end position="164"/>
    </location>
</feature>
<dbReference type="InterPro" id="IPR002104">
    <property type="entry name" value="Integrase_catalytic"/>
</dbReference>
<keyword evidence="3 5" id="KW-0238">DNA-binding</keyword>
<sequence>MALNRVVAGAVFPQESCMSVRKREWVTPAGKAKTAWQVDYRDSQGKRRAKQFARKKEADEFELTAGHEVRHGTHTADSQSITIAEAAKLWLARAEREDLERSTIAAYGQHVRLHINPYLGARRLNQLTKPMVEAYRDGLLEQGRSRPMVARVLRSLTSIVSEAERTGFTAKNPCRGVTMRRARREQAKVLPPTKADMRLMIEAARNARPMDYPLLLVLLFAGLRASEVRALPWRNVDLARGTITVDQRSDFQNVIGPPKTAAGWRTIPVPKTVVAALTEWKAICPSSDLGLVFPSREGTPIFHPNLVVGFQEPIQLAAGVTTPRMKNGEAVVGKDGAIVREGRYTLHSFRHAAASLWIEQRVAPKRVQTWMGHSSIQVTFDTYGHLFAAVEDDAAVMAQLEIGVMGGSAGLATQSALISADEADATQMQHAAE</sequence>
<dbReference type="Proteomes" id="UP001367771">
    <property type="component" value="Unassembled WGS sequence"/>
</dbReference>
<dbReference type="Pfam" id="PF14659">
    <property type="entry name" value="Phage_int_SAM_3"/>
    <property type="match status" value="1"/>
</dbReference>
<evidence type="ECO:0000256" key="1">
    <source>
        <dbReference type="ARBA" id="ARBA00008857"/>
    </source>
</evidence>
<evidence type="ECO:0000256" key="3">
    <source>
        <dbReference type="ARBA" id="ARBA00023125"/>
    </source>
</evidence>
<dbReference type="InterPro" id="IPR011010">
    <property type="entry name" value="DNA_brk_join_enz"/>
</dbReference>
<evidence type="ECO:0000256" key="2">
    <source>
        <dbReference type="ARBA" id="ARBA00022908"/>
    </source>
</evidence>
<gene>
    <name evidence="8" type="ORF">V8201_00035</name>
</gene>
<accession>A0ABU8GX18</accession>
<evidence type="ECO:0000313" key="8">
    <source>
        <dbReference type="EMBL" id="MEI5685458.1"/>
    </source>
</evidence>
<dbReference type="InterPro" id="IPR010998">
    <property type="entry name" value="Integrase_recombinase_N"/>
</dbReference>
<evidence type="ECO:0000313" key="9">
    <source>
        <dbReference type="Proteomes" id="UP001367771"/>
    </source>
</evidence>
<reference evidence="8 9" key="1">
    <citation type="journal article" date="2013" name="Int. J. Syst. Evol. Microbiol.">
        <title>Sphingomonas kyungheensis sp. nov., a bacterium with ginsenoside-converting activity isolated from soil of a ginseng field.</title>
        <authorList>
            <person name="Son H.M."/>
            <person name="Yang J.E."/>
            <person name="Park Y."/>
            <person name="Han C.K."/>
            <person name="Kim S.G."/>
            <person name="Kook M."/>
            <person name="Yi T.H."/>
        </authorList>
    </citation>
    <scope>NUCLEOTIDE SEQUENCE [LARGE SCALE GENOMIC DNA]</scope>
    <source>
        <strain evidence="8 9">LMG 26582</strain>
    </source>
</reference>
<organism evidence="8 9">
    <name type="scientific">Sphingomonas kyungheensis</name>
    <dbReference type="NCBI Taxonomy" id="1069987"/>
    <lineage>
        <taxon>Bacteria</taxon>
        <taxon>Pseudomonadati</taxon>
        <taxon>Pseudomonadota</taxon>
        <taxon>Alphaproteobacteria</taxon>
        <taxon>Sphingomonadales</taxon>
        <taxon>Sphingomonadaceae</taxon>
        <taxon>Sphingomonas</taxon>
    </lineage>
</organism>
<dbReference type="PANTHER" id="PTHR30349:SF64">
    <property type="entry name" value="PROPHAGE INTEGRASE INTD-RELATED"/>
    <property type="match status" value="1"/>
</dbReference>
<comment type="similarity">
    <text evidence="1">Belongs to the 'phage' integrase family.</text>
</comment>
<dbReference type="InterPro" id="IPR004107">
    <property type="entry name" value="Integrase_SAM-like_N"/>
</dbReference>
<dbReference type="InterPro" id="IPR050090">
    <property type="entry name" value="Tyrosine_recombinase_XerCD"/>
</dbReference>
<dbReference type="Gene3D" id="1.10.150.130">
    <property type="match status" value="1"/>
</dbReference>
<keyword evidence="2" id="KW-0229">DNA integration</keyword>
<dbReference type="Pfam" id="PF00589">
    <property type="entry name" value="Phage_integrase"/>
    <property type="match status" value="1"/>
</dbReference>
<evidence type="ECO:0000256" key="5">
    <source>
        <dbReference type="PROSITE-ProRule" id="PRU01248"/>
    </source>
</evidence>
<evidence type="ECO:0000256" key="4">
    <source>
        <dbReference type="ARBA" id="ARBA00023172"/>
    </source>
</evidence>
<dbReference type="SUPFAM" id="SSF56349">
    <property type="entry name" value="DNA breaking-rejoining enzymes"/>
    <property type="match status" value="1"/>
</dbReference>
<dbReference type="PROSITE" id="PS51900">
    <property type="entry name" value="CB"/>
    <property type="match status" value="1"/>
</dbReference>
<keyword evidence="4" id="KW-0233">DNA recombination</keyword>
<proteinExistence type="inferred from homology"/>
<dbReference type="CDD" id="cd01189">
    <property type="entry name" value="INT_ICEBs1_C_like"/>
    <property type="match status" value="1"/>
</dbReference>